<dbReference type="SMART" id="SM00066">
    <property type="entry name" value="GAL4"/>
    <property type="match status" value="1"/>
</dbReference>
<feature type="region of interest" description="Disordered" evidence="3">
    <location>
        <begin position="55"/>
        <end position="82"/>
    </location>
</feature>
<dbReference type="InterPro" id="IPR001138">
    <property type="entry name" value="Zn2Cys6_DnaBD"/>
</dbReference>
<dbReference type="PANTHER" id="PTHR46910:SF38">
    <property type="entry name" value="ZN(2)-C6 FUNGAL-TYPE DOMAIN-CONTAINING PROTEIN"/>
    <property type="match status" value="1"/>
</dbReference>
<feature type="region of interest" description="Disordered" evidence="3">
    <location>
        <begin position="675"/>
        <end position="764"/>
    </location>
</feature>
<dbReference type="AlphaFoldDB" id="A0A8S0VTM2"/>
<evidence type="ECO:0000313" key="6">
    <source>
        <dbReference type="Proteomes" id="UP000467700"/>
    </source>
</evidence>
<evidence type="ECO:0000256" key="1">
    <source>
        <dbReference type="ARBA" id="ARBA00022723"/>
    </source>
</evidence>
<gene>
    <name evidence="5" type="ORF">AAE3_LOCUS2864</name>
</gene>
<dbReference type="GO" id="GO:0000981">
    <property type="term" value="F:DNA-binding transcription factor activity, RNA polymerase II-specific"/>
    <property type="evidence" value="ECO:0007669"/>
    <property type="project" value="InterPro"/>
</dbReference>
<dbReference type="EMBL" id="CACVBS010000030">
    <property type="protein sequence ID" value="CAA7260660.1"/>
    <property type="molecule type" value="Genomic_DNA"/>
</dbReference>
<dbReference type="PROSITE" id="PS00463">
    <property type="entry name" value="ZN2_CY6_FUNGAL_1"/>
    <property type="match status" value="1"/>
</dbReference>
<dbReference type="SUPFAM" id="SSF57701">
    <property type="entry name" value="Zn2/Cys6 DNA-binding domain"/>
    <property type="match status" value="1"/>
</dbReference>
<dbReference type="Pfam" id="PF00172">
    <property type="entry name" value="Zn_clus"/>
    <property type="match status" value="1"/>
</dbReference>
<evidence type="ECO:0000313" key="5">
    <source>
        <dbReference type="EMBL" id="CAA7260660.1"/>
    </source>
</evidence>
<evidence type="ECO:0000259" key="4">
    <source>
        <dbReference type="PROSITE" id="PS50048"/>
    </source>
</evidence>
<keyword evidence="2" id="KW-0539">Nucleus</keyword>
<reference evidence="5 6" key="1">
    <citation type="submission" date="2020-01" db="EMBL/GenBank/DDBJ databases">
        <authorList>
            <person name="Gupta K D."/>
        </authorList>
    </citation>
    <scope>NUCLEOTIDE SEQUENCE [LARGE SCALE GENOMIC DNA]</scope>
</reference>
<dbReference type="GO" id="GO:0008270">
    <property type="term" value="F:zinc ion binding"/>
    <property type="evidence" value="ECO:0007669"/>
    <property type="project" value="InterPro"/>
</dbReference>
<dbReference type="Gene3D" id="4.10.240.10">
    <property type="entry name" value="Zn(2)-C6 fungal-type DNA-binding domain"/>
    <property type="match status" value="1"/>
</dbReference>
<protein>
    <recommendedName>
        <fullName evidence="4">Zn(2)-C6 fungal-type domain-containing protein</fullName>
    </recommendedName>
</protein>
<dbReference type="SMART" id="SM00906">
    <property type="entry name" value="Fungal_trans"/>
    <property type="match status" value="1"/>
</dbReference>
<dbReference type="Proteomes" id="UP000467700">
    <property type="component" value="Unassembled WGS sequence"/>
</dbReference>
<proteinExistence type="predicted"/>
<name>A0A8S0VTM2_CYCAE</name>
<dbReference type="GO" id="GO:0003677">
    <property type="term" value="F:DNA binding"/>
    <property type="evidence" value="ECO:0007669"/>
    <property type="project" value="InterPro"/>
</dbReference>
<feature type="domain" description="Zn(2)-C6 fungal-type" evidence="4">
    <location>
        <begin position="88"/>
        <end position="121"/>
    </location>
</feature>
<comment type="caution">
    <text evidence="5">The sequence shown here is derived from an EMBL/GenBank/DDBJ whole genome shotgun (WGS) entry which is preliminary data.</text>
</comment>
<dbReference type="PANTHER" id="PTHR46910">
    <property type="entry name" value="TRANSCRIPTION FACTOR PDR1"/>
    <property type="match status" value="1"/>
</dbReference>
<dbReference type="GO" id="GO:0006351">
    <property type="term" value="P:DNA-templated transcription"/>
    <property type="evidence" value="ECO:0007669"/>
    <property type="project" value="InterPro"/>
</dbReference>
<dbReference type="OrthoDB" id="4456959at2759"/>
<organism evidence="5 6">
    <name type="scientific">Cyclocybe aegerita</name>
    <name type="common">Black poplar mushroom</name>
    <name type="synonym">Agrocybe aegerita</name>
    <dbReference type="NCBI Taxonomy" id="1973307"/>
    <lineage>
        <taxon>Eukaryota</taxon>
        <taxon>Fungi</taxon>
        <taxon>Dikarya</taxon>
        <taxon>Basidiomycota</taxon>
        <taxon>Agaricomycotina</taxon>
        <taxon>Agaricomycetes</taxon>
        <taxon>Agaricomycetidae</taxon>
        <taxon>Agaricales</taxon>
        <taxon>Agaricineae</taxon>
        <taxon>Bolbitiaceae</taxon>
        <taxon>Cyclocybe</taxon>
    </lineage>
</organism>
<feature type="compositionally biased region" description="Polar residues" evidence="3">
    <location>
        <begin position="69"/>
        <end position="78"/>
    </location>
</feature>
<feature type="region of interest" description="Disordered" evidence="3">
    <location>
        <begin position="918"/>
        <end position="942"/>
    </location>
</feature>
<dbReference type="CDD" id="cd12148">
    <property type="entry name" value="fungal_TF_MHR"/>
    <property type="match status" value="1"/>
</dbReference>
<keyword evidence="6" id="KW-1185">Reference proteome</keyword>
<keyword evidence="1" id="KW-0479">Metal-binding</keyword>
<evidence type="ECO:0000256" key="3">
    <source>
        <dbReference type="SAM" id="MobiDB-lite"/>
    </source>
</evidence>
<dbReference type="InterPro" id="IPR007219">
    <property type="entry name" value="XnlR_reg_dom"/>
</dbReference>
<dbReference type="InterPro" id="IPR036864">
    <property type="entry name" value="Zn2-C6_fun-type_DNA-bd_sf"/>
</dbReference>
<dbReference type="Pfam" id="PF04082">
    <property type="entry name" value="Fungal_trans"/>
    <property type="match status" value="1"/>
</dbReference>
<dbReference type="PROSITE" id="PS50048">
    <property type="entry name" value="ZN2_CY6_FUNGAL_2"/>
    <property type="match status" value="1"/>
</dbReference>
<dbReference type="CDD" id="cd00067">
    <property type="entry name" value="GAL4"/>
    <property type="match status" value="1"/>
</dbReference>
<accession>A0A8S0VTM2</accession>
<dbReference type="InterPro" id="IPR050987">
    <property type="entry name" value="AtrR-like"/>
</dbReference>
<sequence length="996" mass="109975">MTRPSQLLHCSCLRPNPFCQYLDRNTTPSLGDSAQSLYFLQSLHIDTMTSEALGEGAATGQDSPPAGSSGLSNGAGRSTSKKRRIPGACDICKRKKIRCNSGETPDNKCTNCLQFGYECTHKEVTKTLGSAKSYVESLEARLEKMDQLLSKLLPGINITEEVDRLTAKEEAEPEVLPRNDDDHLEMMLTLQLSRLKLNPPVNRFFGKSSSMQLVLTALNLKQEYTGVPLKPTKRESVKRNEFWSLPPWASNDPDEPQPIDYSFPPEDLVPSLIDAYFVEFNYFLPLLHRPTFEKDVAEKLHLTDHMFAATLLLVCALGSKYSDDRRVLAEGSDNWRSSGWKWYEQVKVMRRSLFHRTTLYELQMLALHVMFAQASETPQGIWSEIGFALRLTQEVGAHRKRHRATEPNAEDELWKRAFWVILCLDRHVSSSSGRACGLHDEDFDLEMPIECDDEYWDTGFEQPEGKPSSISFFNNYIRLMDILEFAMRTIYSIKRPGTALGNTPQRSEQQLIAELDSAMNSWMDAVPNHLRWSPNRENPTFLKQSAALHATYYYLQIFIHRPFIPSPRNPAPIAFPSLAICTNAARSCCHVLEAYHKIAALHSAALQKTLFTAAVVLLLNIWSGKRSGYAPNPKREMEDVQKCMQIFKDLETRWASAGRLWDILRELAFAGDVSILNQPAPPPAPTPVRNKRPREADESECSTPTSSTADSPPPSATDPPRMAGKRRVSMSPRSSLNGRRATSEVRPNVSPLVAHKTEAAPSPTPLNFSLPMYSNELGRLPIYGQFNFLDPSGSPSPTLLNSAAHPMPMATFGGFPGANPINPVAAGPGGPQPFTFDPFILSSLPGAATNTVDTSQPTLHPYVMDALFNGQTIQSLGFMNHMNSLLQSIPPGANPNPPLSSMTPADFAALLANSGGSFGGGGEASGPSDIDGSPAGTEAVPMPMDSISSRFGTMSAMDVDTMTMWSTAPTSLELDDWSSYISSVEQMTQGQTQAES</sequence>
<evidence type="ECO:0000256" key="2">
    <source>
        <dbReference type="ARBA" id="ARBA00023242"/>
    </source>
</evidence>